<dbReference type="Proteomes" id="UP000231408">
    <property type="component" value="Unassembled WGS sequence"/>
</dbReference>
<accession>A0A2G9ZMS1</accession>
<evidence type="ECO:0000313" key="1">
    <source>
        <dbReference type="EMBL" id="PIP34467.1"/>
    </source>
</evidence>
<dbReference type="AlphaFoldDB" id="A0A2G9ZMS1"/>
<sequence length="203" mass="23877">MKSKKNLLEQLKSLSHFSKSTVYQLGKQLGLKDATVDTYISRFLQYKEILQLKRGLYVSADFFDKNKNDISYSFYLANIIRTPSYVSSWAALQYYDLTTEVIHPITSVAPKVTREYQTRAGNFVYQSIKKELFSDFSLAKGKFDFFVASPSKALFDLLYFRTHQFRGVSLEKIKILVEELRIDIDEMDKKEQEKFYLMIKRFI</sequence>
<reference evidence="1 2" key="1">
    <citation type="submission" date="2017-09" db="EMBL/GenBank/DDBJ databases">
        <title>Depth-based differentiation of microbial function through sediment-hosted aquifers and enrichment of novel symbionts in the deep terrestrial subsurface.</title>
        <authorList>
            <person name="Probst A.J."/>
            <person name="Ladd B."/>
            <person name="Jarett J.K."/>
            <person name="Geller-Mcgrath D.E."/>
            <person name="Sieber C.M."/>
            <person name="Emerson J.B."/>
            <person name="Anantharaman K."/>
            <person name="Thomas B.C."/>
            <person name="Malmstrom R."/>
            <person name="Stieglmeier M."/>
            <person name="Klingl A."/>
            <person name="Woyke T."/>
            <person name="Ryan C.M."/>
            <person name="Banfield J.F."/>
        </authorList>
    </citation>
    <scope>NUCLEOTIDE SEQUENCE [LARGE SCALE GENOMIC DNA]</scope>
    <source>
        <strain evidence="1">CG23_combo_of_CG06-09_8_20_14_all_41_10</strain>
    </source>
</reference>
<comment type="caution">
    <text evidence="1">The sequence shown here is derived from an EMBL/GenBank/DDBJ whole genome shotgun (WGS) entry which is preliminary data.</text>
</comment>
<organism evidence="1 2">
    <name type="scientific">Candidatus Falkowbacteria bacterium CG23_combo_of_CG06-09_8_20_14_all_41_10</name>
    <dbReference type="NCBI Taxonomy" id="1974571"/>
    <lineage>
        <taxon>Bacteria</taxon>
        <taxon>Candidatus Falkowiibacteriota</taxon>
    </lineage>
</organism>
<name>A0A2G9ZMS1_9BACT</name>
<gene>
    <name evidence="1" type="ORF">COX21_02695</name>
</gene>
<proteinExistence type="predicted"/>
<protein>
    <recommendedName>
        <fullName evidence="3">AbiEi antitoxin C-terminal domain-containing protein</fullName>
    </recommendedName>
</protein>
<dbReference type="EMBL" id="PCSE01000079">
    <property type="protein sequence ID" value="PIP34467.1"/>
    <property type="molecule type" value="Genomic_DNA"/>
</dbReference>
<evidence type="ECO:0008006" key="3">
    <source>
        <dbReference type="Google" id="ProtNLM"/>
    </source>
</evidence>
<evidence type="ECO:0000313" key="2">
    <source>
        <dbReference type="Proteomes" id="UP000231408"/>
    </source>
</evidence>